<dbReference type="Proteomes" id="UP000551878">
    <property type="component" value="Unassembled WGS sequence"/>
</dbReference>
<evidence type="ECO:0000256" key="1">
    <source>
        <dbReference type="ARBA" id="ARBA00003141"/>
    </source>
</evidence>
<dbReference type="NCBIfam" id="TIGR02493">
    <property type="entry name" value="PFLA"/>
    <property type="match status" value="1"/>
</dbReference>
<reference evidence="12 13" key="1">
    <citation type="submission" date="2020-08" db="EMBL/GenBank/DDBJ databases">
        <title>Genomic Encyclopedia of Type Strains, Phase IV (KMG-IV): sequencing the most valuable type-strain genomes for metagenomic binning, comparative biology and taxonomic classification.</title>
        <authorList>
            <person name="Goeker M."/>
        </authorList>
    </citation>
    <scope>NUCLEOTIDE SEQUENCE [LARGE SCALE GENOMIC DNA]</scope>
    <source>
        <strain evidence="12 13">DSM 24696</strain>
    </source>
</reference>
<dbReference type="RefSeq" id="WP_184663501.1">
    <property type="nucleotide sequence ID" value="NZ_JACHHB010000004.1"/>
</dbReference>
<dbReference type="EC" id="1.97.1.4" evidence="10"/>
<dbReference type="InterPro" id="IPR013785">
    <property type="entry name" value="Aldolase_TIM"/>
</dbReference>
<evidence type="ECO:0000256" key="7">
    <source>
        <dbReference type="ARBA" id="ARBA00023002"/>
    </source>
</evidence>
<accession>A0A840QNV6</accession>
<keyword evidence="12" id="KW-0670">Pyruvate</keyword>
<keyword evidence="10" id="KW-0963">Cytoplasm</keyword>
<evidence type="ECO:0000256" key="4">
    <source>
        <dbReference type="ARBA" id="ARBA00022485"/>
    </source>
</evidence>
<dbReference type="Pfam" id="PF04055">
    <property type="entry name" value="Radical_SAM"/>
    <property type="match status" value="1"/>
</dbReference>
<evidence type="ECO:0000259" key="11">
    <source>
        <dbReference type="PROSITE" id="PS51918"/>
    </source>
</evidence>
<gene>
    <name evidence="12" type="ORF">HNQ41_001218</name>
</gene>
<dbReference type="GO" id="GO:0051539">
    <property type="term" value="F:4 iron, 4 sulfur cluster binding"/>
    <property type="evidence" value="ECO:0007669"/>
    <property type="project" value="UniProtKB-UniRule"/>
</dbReference>
<comment type="cofactor">
    <cofactor evidence="10">
        <name>[4Fe-4S] cluster</name>
        <dbReference type="ChEBI" id="CHEBI:49883"/>
    </cofactor>
    <text evidence="10">Binds 1 [4Fe-4S] cluster. The cluster is coordinated with 3 cysteines and an exchangeable S-adenosyl-L-methionine.</text>
</comment>
<dbReference type="Gene3D" id="3.20.20.70">
    <property type="entry name" value="Aldolase class I"/>
    <property type="match status" value="1"/>
</dbReference>
<dbReference type="PROSITE" id="PS51918">
    <property type="entry name" value="RADICAL_SAM"/>
    <property type="match status" value="1"/>
</dbReference>
<evidence type="ECO:0000256" key="3">
    <source>
        <dbReference type="ARBA" id="ARBA00021356"/>
    </source>
</evidence>
<dbReference type="GO" id="GO:0005737">
    <property type="term" value="C:cytoplasm"/>
    <property type="evidence" value="ECO:0007669"/>
    <property type="project" value="UniProtKB-SubCell"/>
</dbReference>
<comment type="similarity">
    <text evidence="2 10">Belongs to the organic radical-activating enzymes family.</text>
</comment>
<evidence type="ECO:0000313" key="12">
    <source>
        <dbReference type="EMBL" id="MBB5173055.1"/>
    </source>
</evidence>
<evidence type="ECO:0000313" key="13">
    <source>
        <dbReference type="Proteomes" id="UP000551878"/>
    </source>
</evidence>
<dbReference type="InterPro" id="IPR001989">
    <property type="entry name" value="Radical_activat_CS"/>
</dbReference>
<evidence type="ECO:0000256" key="8">
    <source>
        <dbReference type="ARBA" id="ARBA00023004"/>
    </source>
</evidence>
<keyword evidence="8 10" id="KW-0408">Iron</keyword>
<evidence type="ECO:0000256" key="9">
    <source>
        <dbReference type="ARBA" id="ARBA00023014"/>
    </source>
</evidence>
<dbReference type="InterPro" id="IPR007197">
    <property type="entry name" value="rSAM"/>
</dbReference>
<dbReference type="SUPFAM" id="SSF102114">
    <property type="entry name" value="Radical SAM enzymes"/>
    <property type="match status" value="1"/>
</dbReference>
<dbReference type="EMBL" id="JACHHB010000004">
    <property type="protein sequence ID" value="MBB5173055.1"/>
    <property type="molecule type" value="Genomic_DNA"/>
</dbReference>
<evidence type="ECO:0000256" key="2">
    <source>
        <dbReference type="ARBA" id="ARBA00009777"/>
    </source>
</evidence>
<organism evidence="12 13">
    <name type="scientific">Texcoconibacillus texcoconensis</name>
    <dbReference type="NCBI Taxonomy" id="1095777"/>
    <lineage>
        <taxon>Bacteria</taxon>
        <taxon>Bacillati</taxon>
        <taxon>Bacillota</taxon>
        <taxon>Bacilli</taxon>
        <taxon>Bacillales</taxon>
        <taxon>Bacillaceae</taxon>
        <taxon>Texcoconibacillus</taxon>
    </lineage>
</organism>
<dbReference type="PROSITE" id="PS01087">
    <property type="entry name" value="RADICAL_ACTIVATING"/>
    <property type="match status" value="1"/>
</dbReference>
<dbReference type="GO" id="GO:0016829">
    <property type="term" value="F:lyase activity"/>
    <property type="evidence" value="ECO:0007669"/>
    <property type="project" value="UniProtKB-KW"/>
</dbReference>
<proteinExistence type="inferred from homology"/>
<keyword evidence="13" id="KW-1185">Reference proteome</keyword>
<protein>
    <recommendedName>
        <fullName evidence="3 10">Pyruvate formate-lyase-activating enzyme</fullName>
        <ecNumber evidence="10">1.97.1.4</ecNumber>
    </recommendedName>
</protein>
<dbReference type="InterPro" id="IPR034457">
    <property type="entry name" value="Organic_radical-activating"/>
</dbReference>
<dbReference type="NCBIfam" id="TIGR02494">
    <property type="entry name" value="PFLE_PFLC"/>
    <property type="match status" value="1"/>
</dbReference>
<comment type="caution">
    <text evidence="12">The sequence shown here is derived from an EMBL/GenBank/DDBJ whole genome shotgun (WGS) entry which is preliminary data.</text>
</comment>
<dbReference type="SFLD" id="SFLDG01067">
    <property type="entry name" value="SPASM/twitch_domain_containing"/>
    <property type="match status" value="1"/>
</dbReference>
<evidence type="ECO:0000256" key="5">
    <source>
        <dbReference type="ARBA" id="ARBA00022691"/>
    </source>
</evidence>
<keyword evidence="7 10" id="KW-0560">Oxidoreductase</keyword>
<dbReference type="InterPro" id="IPR058240">
    <property type="entry name" value="rSAM_sf"/>
</dbReference>
<dbReference type="AlphaFoldDB" id="A0A840QNV6"/>
<evidence type="ECO:0000256" key="10">
    <source>
        <dbReference type="RuleBase" id="RU362053"/>
    </source>
</evidence>
<comment type="catalytic activity">
    <reaction evidence="10">
        <text>glycyl-[formate C-acetyltransferase] + reduced [flavodoxin] + S-adenosyl-L-methionine = glycin-2-yl radical-[formate C-acetyltransferase] + semiquinone [flavodoxin] + 5'-deoxyadenosine + L-methionine + H(+)</text>
        <dbReference type="Rhea" id="RHEA:19225"/>
        <dbReference type="Rhea" id="RHEA-COMP:10622"/>
        <dbReference type="Rhea" id="RHEA-COMP:12190"/>
        <dbReference type="Rhea" id="RHEA-COMP:12191"/>
        <dbReference type="Rhea" id="RHEA-COMP:14480"/>
        <dbReference type="ChEBI" id="CHEBI:15378"/>
        <dbReference type="ChEBI" id="CHEBI:17319"/>
        <dbReference type="ChEBI" id="CHEBI:29947"/>
        <dbReference type="ChEBI" id="CHEBI:32722"/>
        <dbReference type="ChEBI" id="CHEBI:57618"/>
        <dbReference type="ChEBI" id="CHEBI:57844"/>
        <dbReference type="ChEBI" id="CHEBI:59789"/>
        <dbReference type="ChEBI" id="CHEBI:140311"/>
        <dbReference type="EC" id="1.97.1.4"/>
    </reaction>
</comment>
<dbReference type="GO" id="GO:0043365">
    <property type="term" value="F:[formate-C-acetyltransferase]-activating enzyme activity"/>
    <property type="evidence" value="ECO:0007669"/>
    <property type="project" value="UniProtKB-UniRule"/>
</dbReference>
<dbReference type="GO" id="GO:0046872">
    <property type="term" value="F:metal ion binding"/>
    <property type="evidence" value="ECO:0007669"/>
    <property type="project" value="UniProtKB-UniRule"/>
</dbReference>
<dbReference type="CDD" id="cd01335">
    <property type="entry name" value="Radical_SAM"/>
    <property type="match status" value="1"/>
</dbReference>
<feature type="domain" description="Radical SAM core" evidence="11">
    <location>
        <begin position="14"/>
        <end position="236"/>
    </location>
</feature>
<keyword evidence="4 10" id="KW-0004">4Fe-4S</keyword>
<dbReference type="InterPro" id="IPR012838">
    <property type="entry name" value="PFL1_activating"/>
</dbReference>
<comment type="function">
    <text evidence="1 10">Activation of pyruvate formate-lyase under anaerobic conditions by generation of an organic free radical, using S-adenosylmethionine and reduced flavodoxin as cosubstrates to produce 5'-deoxy-adenosine.</text>
</comment>
<dbReference type="PANTHER" id="PTHR30352">
    <property type="entry name" value="PYRUVATE FORMATE-LYASE-ACTIVATING ENZYME"/>
    <property type="match status" value="1"/>
</dbReference>
<keyword evidence="5 10" id="KW-0949">S-adenosyl-L-methionine</keyword>
<keyword evidence="9 10" id="KW-0411">Iron-sulfur</keyword>
<name>A0A840QNV6_9BACI</name>
<evidence type="ECO:0000256" key="6">
    <source>
        <dbReference type="ARBA" id="ARBA00022723"/>
    </source>
</evidence>
<comment type="subcellular location">
    <subcellularLocation>
        <location evidence="10">Cytoplasm</location>
    </subcellularLocation>
</comment>
<sequence>MKARIHSVESCGTVDGPGLRFVTFLQGCPLRCVYCHNPDTWECGDGKEMTVDELLEEASSYLPYMKFSGGGVTLSGGEPLLQPRFVQAFFEACKEKGIHTALDTSGTIMPANIEDILAVTDLVLLDVKHIDDEKHQSITGVSNKNTKKMIQLLEDKSIPVWIRHVIVPGWTDDDQSLDKLGQFIRQHSVVKHVEVLPFHKMGEYKWEQLGFDYQLTEVSPPDEETMEKAKRKLMLDNENLAVK</sequence>
<dbReference type="PANTHER" id="PTHR30352:SF5">
    <property type="entry name" value="PYRUVATE FORMATE-LYASE 1-ACTIVATING ENZYME"/>
    <property type="match status" value="1"/>
</dbReference>
<dbReference type="SFLD" id="SFLDG01066">
    <property type="entry name" value="organic_radical-activating_enz"/>
    <property type="match status" value="1"/>
</dbReference>
<dbReference type="SFLD" id="SFLDS00029">
    <property type="entry name" value="Radical_SAM"/>
    <property type="match status" value="1"/>
</dbReference>
<keyword evidence="6 10" id="KW-0479">Metal-binding</keyword>
<keyword evidence="12" id="KW-0456">Lyase</keyword>